<reference evidence="2 3" key="1">
    <citation type="journal article" date="2015" name="Genome Announc.">
        <title>Expanding the biotechnology potential of lactobacilli through comparative genomics of 213 strains and associated genera.</title>
        <authorList>
            <person name="Sun Z."/>
            <person name="Harris H.M."/>
            <person name="McCann A."/>
            <person name="Guo C."/>
            <person name="Argimon S."/>
            <person name="Zhang W."/>
            <person name="Yang X."/>
            <person name="Jeffery I.B."/>
            <person name="Cooney J.C."/>
            <person name="Kagawa T.F."/>
            <person name="Liu W."/>
            <person name="Song Y."/>
            <person name="Salvetti E."/>
            <person name="Wrobel A."/>
            <person name="Rasinkangas P."/>
            <person name="Parkhill J."/>
            <person name="Rea M.C."/>
            <person name="O'Sullivan O."/>
            <person name="Ritari J."/>
            <person name="Douillard F.P."/>
            <person name="Paul Ross R."/>
            <person name="Yang R."/>
            <person name="Briner A.E."/>
            <person name="Felis G.E."/>
            <person name="de Vos W.M."/>
            <person name="Barrangou R."/>
            <person name="Klaenhammer T.R."/>
            <person name="Caufield P.W."/>
            <person name="Cui Y."/>
            <person name="Zhang H."/>
            <person name="O'Toole P.W."/>
        </authorList>
    </citation>
    <scope>NUCLEOTIDE SEQUENCE [LARGE SCALE GENOMIC DNA]</scope>
    <source>
        <strain evidence="2 3">DSM 20019</strain>
    </source>
</reference>
<feature type="domain" description="Glycoside hydrolase family 29 N-terminal" evidence="1">
    <location>
        <begin position="2"/>
        <end position="52"/>
    </location>
</feature>
<dbReference type="InterPro" id="IPR057739">
    <property type="entry name" value="Glyco_hydro_29_N"/>
</dbReference>
<sequence>MSPKQLIDQICNSRKVGANLLINTGLEFDGAIPAFSQSLLKIVGQWMSVYGEAIYATNHYENQTYLASGETTDFIKGNYLFVYGLGNIGNSNVVLGGEKARKIVFNQYPQRVTSITWLDNQALFEFEQALDGTLTIYANAFQYGTHLIDRVATITVED</sequence>
<dbReference type="EMBL" id="AZDL01000076">
    <property type="protein sequence ID" value="KRK89757.1"/>
    <property type="molecule type" value="Genomic_DNA"/>
</dbReference>
<dbReference type="Proteomes" id="UP000050828">
    <property type="component" value="Unassembled WGS sequence"/>
</dbReference>
<dbReference type="Gene3D" id="3.20.20.80">
    <property type="entry name" value="Glycosidases"/>
    <property type="match status" value="1"/>
</dbReference>
<dbReference type="AlphaFoldDB" id="A0AAJ0LDN9"/>
<dbReference type="PRINTS" id="PR00741">
    <property type="entry name" value="GLHYDRLASE29"/>
</dbReference>
<dbReference type="SUPFAM" id="SSF51445">
    <property type="entry name" value="(Trans)glycosidases"/>
    <property type="match status" value="1"/>
</dbReference>
<name>A0AAJ0LDN9_LATCU</name>
<protein>
    <submittedName>
        <fullName evidence="2">Alpha-L-fucosidase domain protein</fullName>
    </submittedName>
</protein>
<organism evidence="2 3">
    <name type="scientific">Latilactobacillus curvatus JCM 1096 = DSM 20019</name>
    <dbReference type="NCBI Taxonomy" id="1293592"/>
    <lineage>
        <taxon>Bacteria</taxon>
        <taxon>Bacillati</taxon>
        <taxon>Bacillota</taxon>
        <taxon>Bacilli</taxon>
        <taxon>Lactobacillales</taxon>
        <taxon>Lactobacillaceae</taxon>
        <taxon>Latilactobacillus</taxon>
    </lineage>
</organism>
<dbReference type="InterPro" id="IPR017853">
    <property type="entry name" value="GH"/>
</dbReference>
<evidence type="ECO:0000313" key="3">
    <source>
        <dbReference type="Proteomes" id="UP000050828"/>
    </source>
</evidence>
<dbReference type="Pfam" id="PF01120">
    <property type="entry name" value="Alpha_L_fucos"/>
    <property type="match status" value="1"/>
</dbReference>
<gene>
    <name evidence="2" type="ORF">FC08_GL001599</name>
</gene>
<accession>A0AAJ0LDN9</accession>
<evidence type="ECO:0000313" key="2">
    <source>
        <dbReference type="EMBL" id="KRK89757.1"/>
    </source>
</evidence>
<dbReference type="GO" id="GO:0004560">
    <property type="term" value="F:alpha-L-fucosidase activity"/>
    <property type="evidence" value="ECO:0007669"/>
    <property type="project" value="InterPro"/>
</dbReference>
<comment type="caution">
    <text evidence="2">The sequence shown here is derived from an EMBL/GenBank/DDBJ whole genome shotgun (WGS) entry which is preliminary data.</text>
</comment>
<proteinExistence type="predicted"/>
<dbReference type="InterPro" id="IPR016286">
    <property type="entry name" value="FUC_metazoa-typ"/>
</dbReference>
<dbReference type="GO" id="GO:0006004">
    <property type="term" value="P:fucose metabolic process"/>
    <property type="evidence" value="ECO:0007669"/>
    <property type="project" value="InterPro"/>
</dbReference>
<evidence type="ECO:0000259" key="1">
    <source>
        <dbReference type="Pfam" id="PF01120"/>
    </source>
</evidence>